<dbReference type="Proteomes" id="UP001642483">
    <property type="component" value="Unassembled WGS sequence"/>
</dbReference>
<gene>
    <name evidence="2" type="ORF">CVLEPA_LOCUS20696</name>
</gene>
<keyword evidence="1" id="KW-0472">Membrane</keyword>
<evidence type="ECO:0000313" key="2">
    <source>
        <dbReference type="EMBL" id="CAK8688711.1"/>
    </source>
</evidence>
<accession>A0ABP0GCZ1</accession>
<keyword evidence="3" id="KW-1185">Reference proteome</keyword>
<keyword evidence="1" id="KW-1133">Transmembrane helix</keyword>
<keyword evidence="1" id="KW-0812">Transmembrane</keyword>
<protein>
    <submittedName>
        <fullName evidence="2">Uncharacterized protein</fullName>
    </submittedName>
</protein>
<sequence length="86" mass="9910">MWCESYVTATNADYNDPTSAYEPGEFSSQNVMEIFQAGMIVLGISLIIMLLCIYRIRKQTVRQLREQENQQRNLAFRFVNGNVING</sequence>
<name>A0ABP0GCZ1_CLALP</name>
<feature type="transmembrane region" description="Helical" evidence="1">
    <location>
        <begin position="34"/>
        <end position="56"/>
    </location>
</feature>
<evidence type="ECO:0000256" key="1">
    <source>
        <dbReference type="SAM" id="Phobius"/>
    </source>
</evidence>
<reference evidence="2 3" key="1">
    <citation type="submission" date="2024-02" db="EMBL/GenBank/DDBJ databases">
        <authorList>
            <person name="Daric V."/>
            <person name="Darras S."/>
        </authorList>
    </citation>
    <scope>NUCLEOTIDE SEQUENCE [LARGE SCALE GENOMIC DNA]</scope>
</reference>
<evidence type="ECO:0000313" key="3">
    <source>
        <dbReference type="Proteomes" id="UP001642483"/>
    </source>
</evidence>
<proteinExistence type="predicted"/>
<dbReference type="EMBL" id="CAWYQH010000108">
    <property type="protein sequence ID" value="CAK8688711.1"/>
    <property type="molecule type" value="Genomic_DNA"/>
</dbReference>
<organism evidence="2 3">
    <name type="scientific">Clavelina lepadiformis</name>
    <name type="common">Light-bulb sea squirt</name>
    <name type="synonym">Ascidia lepadiformis</name>
    <dbReference type="NCBI Taxonomy" id="159417"/>
    <lineage>
        <taxon>Eukaryota</taxon>
        <taxon>Metazoa</taxon>
        <taxon>Chordata</taxon>
        <taxon>Tunicata</taxon>
        <taxon>Ascidiacea</taxon>
        <taxon>Aplousobranchia</taxon>
        <taxon>Clavelinidae</taxon>
        <taxon>Clavelina</taxon>
    </lineage>
</organism>
<comment type="caution">
    <text evidence="2">The sequence shown here is derived from an EMBL/GenBank/DDBJ whole genome shotgun (WGS) entry which is preliminary data.</text>
</comment>